<dbReference type="Gene3D" id="3.50.50.60">
    <property type="entry name" value="FAD/NAD(P)-binding domain"/>
    <property type="match status" value="1"/>
</dbReference>
<dbReference type="GO" id="GO:0071949">
    <property type="term" value="F:FAD binding"/>
    <property type="evidence" value="ECO:0007669"/>
    <property type="project" value="InterPro"/>
</dbReference>
<protein>
    <recommendedName>
        <fullName evidence="1">FAD-binding domain-containing protein</fullName>
    </recommendedName>
</protein>
<dbReference type="InterPro" id="IPR050407">
    <property type="entry name" value="Geranylgeranyl_reductase"/>
</dbReference>
<dbReference type="InterPro" id="IPR036188">
    <property type="entry name" value="FAD/NAD-bd_sf"/>
</dbReference>
<organism evidence="2 3">
    <name type="scientific">Dysgonomonas capnocytophagoides</name>
    <dbReference type="NCBI Taxonomy" id="45254"/>
    <lineage>
        <taxon>Bacteria</taxon>
        <taxon>Pseudomonadati</taxon>
        <taxon>Bacteroidota</taxon>
        <taxon>Bacteroidia</taxon>
        <taxon>Bacteroidales</taxon>
        <taxon>Dysgonomonadaceae</taxon>
        <taxon>Dysgonomonas</taxon>
    </lineage>
</organism>
<dbReference type="RefSeq" id="WP_134435722.1">
    <property type="nucleotide sequence ID" value="NZ_SOML01000002.1"/>
</dbReference>
<reference evidence="2 3" key="1">
    <citation type="submission" date="2019-03" db="EMBL/GenBank/DDBJ databases">
        <title>San Antonio Military Medical Center submission to MRSN (WRAIR), pending publication.</title>
        <authorList>
            <person name="Blyth D.M."/>
            <person name="Mccarthy S.L."/>
            <person name="Schall S.E."/>
            <person name="Stam J.A."/>
            <person name="Ong A.C."/>
            <person name="Mcgann P.T."/>
        </authorList>
    </citation>
    <scope>NUCLEOTIDE SEQUENCE [LARGE SCALE GENOMIC DNA]</scope>
    <source>
        <strain evidence="2 3">MRSN571793</strain>
    </source>
</reference>
<gene>
    <name evidence="2" type="ORF">E2605_05130</name>
</gene>
<accession>A0A4Y8L948</accession>
<dbReference type="Pfam" id="PF01494">
    <property type="entry name" value="FAD_binding_3"/>
    <property type="match status" value="1"/>
</dbReference>
<dbReference type="PANTHER" id="PTHR42685:SF22">
    <property type="entry name" value="CONDITIONED MEDIUM FACTOR RECEPTOR 1"/>
    <property type="match status" value="1"/>
</dbReference>
<dbReference type="Proteomes" id="UP000297861">
    <property type="component" value="Unassembled WGS sequence"/>
</dbReference>
<feature type="domain" description="FAD-binding" evidence="1">
    <location>
        <begin position="8"/>
        <end position="162"/>
    </location>
</feature>
<dbReference type="EMBL" id="SOML01000002">
    <property type="protein sequence ID" value="TFD98002.1"/>
    <property type="molecule type" value="Genomic_DNA"/>
</dbReference>
<dbReference type="PANTHER" id="PTHR42685">
    <property type="entry name" value="GERANYLGERANYL DIPHOSPHATE REDUCTASE"/>
    <property type="match status" value="1"/>
</dbReference>
<evidence type="ECO:0000313" key="3">
    <source>
        <dbReference type="Proteomes" id="UP000297861"/>
    </source>
</evidence>
<dbReference type="OrthoDB" id="9766816at2"/>
<dbReference type="PRINTS" id="PR00420">
    <property type="entry name" value="RNGMNOXGNASE"/>
</dbReference>
<dbReference type="SUPFAM" id="SSF51905">
    <property type="entry name" value="FAD/NAD(P)-binding domain"/>
    <property type="match status" value="1"/>
</dbReference>
<dbReference type="AlphaFoldDB" id="A0A4Y8L948"/>
<dbReference type="STRING" id="1121485.GCA_000426485_02484"/>
<proteinExistence type="predicted"/>
<evidence type="ECO:0000259" key="1">
    <source>
        <dbReference type="Pfam" id="PF01494"/>
    </source>
</evidence>
<keyword evidence="3" id="KW-1185">Reference proteome</keyword>
<name>A0A4Y8L948_9BACT</name>
<comment type="caution">
    <text evidence="2">The sequence shown here is derived from an EMBL/GenBank/DDBJ whole genome shotgun (WGS) entry which is preliminary data.</text>
</comment>
<sequence>MNKQIRHIQTIIVGAGPAGSVCGYILAKNQCECLIIERKEFPREKLCGGGLTPKSVRLLSRMYPDLQYNYLTVHQMEVHSPNQLLANFRMTEGIRTVVRKDFDNVLLDQYKSIGGEVLHAKVASIEEKEDKIYLTLGDKTVISCNTLVGADGANSIVRKYIEPNRKKGLVWMEKGVSDKSERNIKIFFDKRYRMGYGYVFPNVNGYVAGYGHDNTPTLAEFDEMLSNHHLSKDGKIKGAYIPTMDKIEYPFRKNIILIGDAGSYTDSVTSEGLFYAMKTGENAATAILLDKDFRVVNEKIILRIRKIRNLAILFYSSFGQWIFYRTCKRKSLYKKICEKIDLYIAK</sequence>
<dbReference type="InterPro" id="IPR002938">
    <property type="entry name" value="FAD-bd"/>
</dbReference>
<evidence type="ECO:0000313" key="2">
    <source>
        <dbReference type="EMBL" id="TFD98002.1"/>
    </source>
</evidence>